<evidence type="ECO:0008006" key="3">
    <source>
        <dbReference type="Google" id="ProtNLM"/>
    </source>
</evidence>
<reference evidence="1" key="2">
    <citation type="submission" date="2020-09" db="EMBL/GenBank/DDBJ databases">
        <authorList>
            <person name="Sun Q."/>
            <person name="Zhou Y."/>
        </authorList>
    </citation>
    <scope>NUCLEOTIDE SEQUENCE</scope>
    <source>
        <strain evidence="1">CGMCC 4.5737</strain>
    </source>
</reference>
<comment type="caution">
    <text evidence="1">The sequence shown here is derived from an EMBL/GenBank/DDBJ whole genome shotgun (WGS) entry which is preliminary data.</text>
</comment>
<protein>
    <recommendedName>
        <fullName evidence="3">(2Fe-2S) ferredoxin domain-containing protein</fullName>
    </recommendedName>
</protein>
<dbReference type="AlphaFoldDB" id="A0A8J3CCV1"/>
<organism evidence="1 2">
    <name type="scientific">Longimycelium tulufanense</name>
    <dbReference type="NCBI Taxonomy" id="907463"/>
    <lineage>
        <taxon>Bacteria</taxon>
        <taxon>Bacillati</taxon>
        <taxon>Actinomycetota</taxon>
        <taxon>Actinomycetes</taxon>
        <taxon>Pseudonocardiales</taxon>
        <taxon>Pseudonocardiaceae</taxon>
        <taxon>Longimycelium</taxon>
    </lineage>
</organism>
<evidence type="ECO:0000313" key="2">
    <source>
        <dbReference type="Proteomes" id="UP000637578"/>
    </source>
</evidence>
<keyword evidence="2" id="KW-1185">Reference proteome</keyword>
<accession>A0A8J3CCV1</accession>
<reference evidence="1" key="1">
    <citation type="journal article" date="2014" name="Int. J. Syst. Evol. Microbiol.">
        <title>Complete genome sequence of Corynebacterium casei LMG S-19264T (=DSM 44701T), isolated from a smear-ripened cheese.</title>
        <authorList>
            <consortium name="US DOE Joint Genome Institute (JGI-PGF)"/>
            <person name="Walter F."/>
            <person name="Albersmeier A."/>
            <person name="Kalinowski J."/>
            <person name="Ruckert C."/>
        </authorList>
    </citation>
    <scope>NUCLEOTIDE SEQUENCE</scope>
    <source>
        <strain evidence="1">CGMCC 4.5737</strain>
    </source>
</reference>
<evidence type="ECO:0000313" key="1">
    <source>
        <dbReference type="EMBL" id="GGM75362.1"/>
    </source>
</evidence>
<dbReference type="EMBL" id="BMMK01000035">
    <property type="protein sequence ID" value="GGM75362.1"/>
    <property type="molecule type" value="Genomic_DNA"/>
</dbReference>
<proteinExistence type="predicted"/>
<gene>
    <name evidence="1" type="ORF">GCM10012275_52540</name>
</gene>
<sequence length="71" mass="7584">MEVRTSDCLDACEQSNVVVVHCSGGKPHWFGFVLSDAALDDLEGWLAAGGPGAAPVPDTLDLHRLTPPRQR</sequence>
<dbReference type="Proteomes" id="UP000637578">
    <property type="component" value="Unassembled WGS sequence"/>
</dbReference>
<name>A0A8J3CCV1_9PSEU</name>